<dbReference type="GO" id="GO:0009966">
    <property type="term" value="P:regulation of signal transduction"/>
    <property type="evidence" value="ECO:0007669"/>
    <property type="project" value="UniProtKB-ARBA"/>
</dbReference>
<dbReference type="EC" id="2.3.2.26" evidence="2"/>
<evidence type="ECO:0000313" key="8">
    <source>
        <dbReference type="Proteomes" id="UP000054359"/>
    </source>
</evidence>
<dbReference type="AlphaFoldDB" id="A0A087TMP8"/>
<accession>A0A087TMP8</accession>
<evidence type="ECO:0000256" key="5">
    <source>
        <dbReference type="PROSITE-ProRule" id="PRU00104"/>
    </source>
</evidence>
<keyword evidence="8" id="KW-1185">Reference proteome</keyword>
<dbReference type="OMA" id="PNERKLW"/>
<gene>
    <name evidence="7" type="ORF">X975_18346</name>
</gene>
<name>A0A087TMP8_STEMI</name>
<dbReference type="OrthoDB" id="8068875at2759"/>
<keyword evidence="7" id="KW-0436">Ligase</keyword>
<dbReference type="EMBL" id="KK115931">
    <property type="protein sequence ID" value="KFM66387.1"/>
    <property type="molecule type" value="Genomic_DNA"/>
</dbReference>
<comment type="catalytic activity">
    <reaction evidence="1">
        <text>S-ubiquitinyl-[E2 ubiquitin-conjugating enzyme]-L-cysteine + [acceptor protein]-L-lysine = [E2 ubiquitin-conjugating enzyme]-L-cysteine + N(6)-ubiquitinyl-[acceptor protein]-L-lysine.</text>
        <dbReference type="EC" id="2.3.2.26"/>
    </reaction>
</comment>
<evidence type="ECO:0000256" key="1">
    <source>
        <dbReference type="ARBA" id="ARBA00000885"/>
    </source>
</evidence>
<dbReference type="PANTHER" id="PTHR45700">
    <property type="entry name" value="UBIQUITIN-PROTEIN LIGASE E3C"/>
    <property type="match status" value="1"/>
</dbReference>
<evidence type="ECO:0000256" key="4">
    <source>
        <dbReference type="ARBA" id="ARBA00022786"/>
    </source>
</evidence>
<dbReference type="InterPro" id="IPR035983">
    <property type="entry name" value="Hect_E3_ubiquitin_ligase"/>
</dbReference>
<organism evidence="7 8">
    <name type="scientific">Stegodyphus mimosarum</name>
    <name type="common">African social velvet spider</name>
    <dbReference type="NCBI Taxonomy" id="407821"/>
    <lineage>
        <taxon>Eukaryota</taxon>
        <taxon>Metazoa</taxon>
        <taxon>Ecdysozoa</taxon>
        <taxon>Arthropoda</taxon>
        <taxon>Chelicerata</taxon>
        <taxon>Arachnida</taxon>
        <taxon>Araneae</taxon>
        <taxon>Araneomorphae</taxon>
        <taxon>Entelegynae</taxon>
        <taxon>Eresoidea</taxon>
        <taxon>Eresidae</taxon>
        <taxon>Stegodyphus</taxon>
    </lineage>
</organism>
<dbReference type="GO" id="GO:0006511">
    <property type="term" value="P:ubiquitin-dependent protein catabolic process"/>
    <property type="evidence" value="ECO:0007669"/>
    <property type="project" value="TreeGrafter"/>
</dbReference>
<dbReference type="GO" id="GO:0000209">
    <property type="term" value="P:protein polyubiquitination"/>
    <property type="evidence" value="ECO:0007669"/>
    <property type="project" value="InterPro"/>
</dbReference>
<dbReference type="GO" id="GO:0016874">
    <property type="term" value="F:ligase activity"/>
    <property type="evidence" value="ECO:0007669"/>
    <property type="project" value="UniProtKB-KW"/>
</dbReference>
<comment type="caution">
    <text evidence="5">Lacks conserved residue(s) required for the propagation of feature annotation.</text>
</comment>
<protein>
    <recommendedName>
        <fullName evidence="2">HECT-type E3 ubiquitin transferase</fullName>
        <ecNumber evidence="2">2.3.2.26</ecNumber>
    </recommendedName>
</protein>
<feature type="domain" description="HECT" evidence="6">
    <location>
        <begin position="3"/>
        <end position="78"/>
    </location>
</feature>
<dbReference type="PANTHER" id="PTHR45700:SF3">
    <property type="entry name" value="UBIQUITIN-PROTEIN LIGASE E3B"/>
    <property type="match status" value="1"/>
</dbReference>
<dbReference type="PROSITE" id="PS50237">
    <property type="entry name" value="HECT"/>
    <property type="match status" value="1"/>
</dbReference>
<dbReference type="InterPro" id="IPR044611">
    <property type="entry name" value="E3A/B/C-like"/>
</dbReference>
<dbReference type="InterPro" id="IPR000569">
    <property type="entry name" value="HECT_dom"/>
</dbReference>
<feature type="non-terminal residue" evidence="7">
    <location>
        <position position="78"/>
    </location>
</feature>
<proteinExistence type="predicted"/>
<evidence type="ECO:0000256" key="3">
    <source>
        <dbReference type="ARBA" id="ARBA00022679"/>
    </source>
</evidence>
<dbReference type="SUPFAM" id="SSF56204">
    <property type="entry name" value="Hect, E3 ligase catalytic domain"/>
    <property type="match status" value="1"/>
</dbReference>
<evidence type="ECO:0000259" key="6">
    <source>
        <dbReference type="PROSITE" id="PS50237"/>
    </source>
</evidence>
<reference evidence="7 8" key="1">
    <citation type="submission" date="2013-11" db="EMBL/GenBank/DDBJ databases">
        <title>Genome sequencing of Stegodyphus mimosarum.</title>
        <authorList>
            <person name="Bechsgaard J."/>
        </authorList>
    </citation>
    <scope>NUCLEOTIDE SEQUENCE [LARGE SCALE GENOMIC DNA]</scope>
</reference>
<dbReference type="STRING" id="407821.A0A087TMP8"/>
<evidence type="ECO:0000313" key="7">
    <source>
        <dbReference type="EMBL" id="KFM66387.1"/>
    </source>
</evidence>
<evidence type="ECO:0000256" key="2">
    <source>
        <dbReference type="ARBA" id="ARBA00012485"/>
    </source>
</evidence>
<dbReference type="GO" id="GO:0061630">
    <property type="term" value="F:ubiquitin protein ligase activity"/>
    <property type="evidence" value="ECO:0007669"/>
    <property type="project" value="UniProtKB-EC"/>
</dbReference>
<keyword evidence="4 5" id="KW-0833">Ubl conjugation pathway</keyword>
<keyword evidence="3" id="KW-0808">Transferase</keyword>
<dbReference type="Gene3D" id="3.90.1750.10">
    <property type="entry name" value="Hect, E3 ligase catalytic domains"/>
    <property type="match status" value="1"/>
</dbReference>
<sequence>MLPSQSLKGVIRVKFINEQGLDEAGIDQDGVFKEFLEETIKKVFDPTLNLFRATSEERLFPSPTSYIHENHLSLFEFV</sequence>
<dbReference type="Proteomes" id="UP000054359">
    <property type="component" value="Unassembled WGS sequence"/>
</dbReference>